<keyword evidence="3" id="KW-0804">Transcription</keyword>
<dbReference type="RefSeq" id="WP_301806054.1">
    <property type="nucleotide sequence ID" value="NZ_JAUJZH010000004.1"/>
</dbReference>
<dbReference type="InterPro" id="IPR000835">
    <property type="entry name" value="HTH_MarR-typ"/>
</dbReference>
<dbReference type="InterPro" id="IPR036388">
    <property type="entry name" value="WH-like_DNA-bd_sf"/>
</dbReference>
<dbReference type="PROSITE" id="PS50995">
    <property type="entry name" value="HTH_MARR_2"/>
    <property type="match status" value="1"/>
</dbReference>
<evidence type="ECO:0000256" key="2">
    <source>
        <dbReference type="ARBA" id="ARBA00023125"/>
    </source>
</evidence>
<accession>A0ABT8S1I4</accession>
<keyword evidence="6" id="KW-1185">Reference proteome</keyword>
<keyword evidence="2" id="KW-0238">DNA-binding</keyword>
<evidence type="ECO:0000313" key="6">
    <source>
        <dbReference type="Proteomes" id="UP001169027"/>
    </source>
</evidence>
<dbReference type="PANTHER" id="PTHR35790:SF4">
    <property type="entry name" value="HTH-TYPE TRANSCRIPTIONAL REGULATOR PCHR"/>
    <property type="match status" value="1"/>
</dbReference>
<dbReference type="Gene3D" id="1.10.10.10">
    <property type="entry name" value="Winged helix-like DNA-binding domain superfamily/Winged helix DNA-binding domain"/>
    <property type="match status" value="1"/>
</dbReference>
<organism evidence="5 6">
    <name type="scientific">Variovorax ginsengisoli</name>
    <dbReference type="NCBI Taxonomy" id="363844"/>
    <lineage>
        <taxon>Bacteria</taxon>
        <taxon>Pseudomonadati</taxon>
        <taxon>Pseudomonadota</taxon>
        <taxon>Betaproteobacteria</taxon>
        <taxon>Burkholderiales</taxon>
        <taxon>Comamonadaceae</taxon>
        <taxon>Variovorax</taxon>
    </lineage>
</organism>
<gene>
    <name evidence="5" type="ORF">Q2T77_07415</name>
</gene>
<reference evidence="5" key="1">
    <citation type="submission" date="2023-06" db="EMBL/GenBank/DDBJ databases">
        <authorList>
            <person name="Jiang Y."/>
            <person name="Liu Q."/>
        </authorList>
    </citation>
    <scope>NUCLEOTIDE SEQUENCE</scope>
    <source>
        <strain evidence="5">CGMCC 1.12090</strain>
    </source>
</reference>
<proteinExistence type="predicted"/>
<dbReference type="PRINTS" id="PR00598">
    <property type="entry name" value="HTHMARR"/>
</dbReference>
<dbReference type="SUPFAM" id="SSF46785">
    <property type="entry name" value="Winged helix' DNA-binding domain"/>
    <property type="match status" value="1"/>
</dbReference>
<evidence type="ECO:0000256" key="3">
    <source>
        <dbReference type="ARBA" id="ARBA00023163"/>
    </source>
</evidence>
<sequence length="155" mass="16917">MSTEPASAIEDMVFLKLVRVVNLTARPFRQRVGREHQLTLNEWRTMALLGSRPGLTATQLADLTGLDKMAVSRALAGLQRARRLHRHEDPTDQRRSRLYLSSAGKAVHAAVVVRARQREAELFAGVSAEELQQLNGTLDKLIASVASNAGPPASG</sequence>
<evidence type="ECO:0000259" key="4">
    <source>
        <dbReference type="PROSITE" id="PS50995"/>
    </source>
</evidence>
<dbReference type="Pfam" id="PF12802">
    <property type="entry name" value="MarR_2"/>
    <property type="match status" value="1"/>
</dbReference>
<dbReference type="InterPro" id="IPR052067">
    <property type="entry name" value="Metal_resp_HTH_trans_reg"/>
</dbReference>
<protein>
    <submittedName>
        <fullName evidence="5">MarR family transcriptional regulator</fullName>
    </submittedName>
</protein>
<dbReference type="InterPro" id="IPR036390">
    <property type="entry name" value="WH_DNA-bd_sf"/>
</dbReference>
<comment type="caution">
    <text evidence="5">The sequence shown here is derived from an EMBL/GenBank/DDBJ whole genome shotgun (WGS) entry which is preliminary data.</text>
</comment>
<evidence type="ECO:0000313" key="5">
    <source>
        <dbReference type="EMBL" id="MDO1532112.1"/>
    </source>
</evidence>
<feature type="domain" description="HTH marR-type" evidence="4">
    <location>
        <begin position="10"/>
        <end position="143"/>
    </location>
</feature>
<name>A0ABT8S1I4_9BURK</name>
<dbReference type="Proteomes" id="UP001169027">
    <property type="component" value="Unassembled WGS sequence"/>
</dbReference>
<dbReference type="EMBL" id="JAUKVY010000004">
    <property type="protein sequence ID" value="MDO1532112.1"/>
    <property type="molecule type" value="Genomic_DNA"/>
</dbReference>
<dbReference type="SMART" id="SM00347">
    <property type="entry name" value="HTH_MARR"/>
    <property type="match status" value="1"/>
</dbReference>
<evidence type="ECO:0000256" key="1">
    <source>
        <dbReference type="ARBA" id="ARBA00023015"/>
    </source>
</evidence>
<keyword evidence="1" id="KW-0805">Transcription regulation</keyword>
<dbReference type="PANTHER" id="PTHR35790">
    <property type="entry name" value="HTH-TYPE TRANSCRIPTIONAL REGULATOR PCHR"/>
    <property type="match status" value="1"/>
</dbReference>